<dbReference type="RefSeq" id="WP_147663890.1">
    <property type="nucleotide sequence ID" value="NZ_CP042905.2"/>
</dbReference>
<evidence type="ECO:0000313" key="3">
    <source>
        <dbReference type="Proteomes" id="UP000321408"/>
    </source>
</evidence>
<evidence type="ECO:0000256" key="1">
    <source>
        <dbReference type="SAM" id="Phobius"/>
    </source>
</evidence>
<accession>A0A5B9DDL7</accession>
<reference evidence="2 3" key="2">
    <citation type="journal article" date="2024" name="Int. J. Syst. Evol. Microbiol.">
        <title>Promethearchaeum syntrophicum gen. nov., sp. nov., an anaerobic, obligately syntrophic archaeon, the first isolate of the lineage 'Asgard' archaea, and proposal of the new archaeal phylum Promethearchaeota phyl. nov. and kingdom Promethearchaeati regn. nov.</title>
        <authorList>
            <person name="Imachi H."/>
            <person name="Nobu M.K."/>
            <person name="Kato S."/>
            <person name="Takaki Y."/>
            <person name="Miyazaki M."/>
            <person name="Miyata M."/>
            <person name="Ogawara M."/>
            <person name="Saito Y."/>
            <person name="Sakai S."/>
            <person name="Tahara Y.O."/>
            <person name="Takano Y."/>
            <person name="Tasumi E."/>
            <person name="Uematsu K."/>
            <person name="Yoshimura T."/>
            <person name="Itoh T."/>
            <person name="Ohkuma M."/>
            <person name="Takai K."/>
        </authorList>
    </citation>
    <scope>NUCLEOTIDE SEQUENCE [LARGE SCALE GENOMIC DNA]</scope>
    <source>
        <strain evidence="2 3">MK-D1</strain>
    </source>
</reference>
<keyword evidence="1" id="KW-0812">Transmembrane</keyword>
<name>A0A5B9DDL7_9ARCH</name>
<feature type="transmembrane region" description="Helical" evidence="1">
    <location>
        <begin position="12"/>
        <end position="30"/>
    </location>
</feature>
<keyword evidence="1" id="KW-0472">Membrane</keyword>
<keyword evidence="3" id="KW-1185">Reference proteome</keyword>
<sequence length="235" mass="26817">MAVKALEKIPGKFSFVSIVFTFLTLYEYGLFTTLEASLAPWIAENYGTNFYWFVILHLSALYLGIIITSFIIDTTKKPDKFKENLMELIDDSKLIPKDILDLSPELIKKSLNKINDKIPKISNLILDENQQKIFPSLDEILASFPINESSIFLLGDETEFPEETIVINQAQPISSNILLSIEKAQENSEQQKSLSTNQKKFKIPIFDWLQRKTNNKVALIVTLIIIIIYAISLLI</sequence>
<dbReference type="AlphaFoldDB" id="A0A5B9DDL7"/>
<feature type="transmembrane region" description="Helical" evidence="1">
    <location>
        <begin position="50"/>
        <end position="72"/>
    </location>
</feature>
<dbReference type="KEGG" id="psyt:DSAG12_02798"/>
<dbReference type="Proteomes" id="UP000321408">
    <property type="component" value="Chromosome"/>
</dbReference>
<evidence type="ECO:0000313" key="2">
    <source>
        <dbReference type="EMBL" id="QEE16967.1"/>
    </source>
</evidence>
<feature type="transmembrane region" description="Helical" evidence="1">
    <location>
        <begin position="217"/>
        <end position="234"/>
    </location>
</feature>
<keyword evidence="1" id="KW-1133">Transmembrane helix</keyword>
<proteinExistence type="predicted"/>
<dbReference type="EMBL" id="CP042905">
    <property type="protein sequence ID" value="QEE16967.1"/>
    <property type="molecule type" value="Genomic_DNA"/>
</dbReference>
<gene>
    <name evidence="2" type="ORF">DSAG12_02798</name>
</gene>
<organism evidence="2 3">
    <name type="scientific">Promethearchaeum syntrophicum</name>
    <dbReference type="NCBI Taxonomy" id="2594042"/>
    <lineage>
        <taxon>Archaea</taxon>
        <taxon>Promethearchaeati</taxon>
        <taxon>Promethearchaeota</taxon>
        <taxon>Promethearchaeia</taxon>
        <taxon>Promethearchaeales</taxon>
        <taxon>Promethearchaeaceae</taxon>
        <taxon>Promethearchaeum</taxon>
    </lineage>
</organism>
<reference evidence="2 3" key="1">
    <citation type="journal article" date="2020" name="Nature">
        <title>Isolation of an archaeon at the prokaryote-eukaryote interface.</title>
        <authorList>
            <person name="Imachi H."/>
            <person name="Nobu M.K."/>
            <person name="Nakahara N."/>
            <person name="Morono Y."/>
            <person name="Ogawara M."/>
            <person name="Takaki Y."/>
            <person name="Takano Y."/>
            <person name="Uematsu K."/>
            <person name="Ikuta T."/>
            <person name="Ito M."/>
            <person name="Matsui Y."/>
            <person name="Miyazaki M."/>
            <person name="Murata K."/>
            <person name="Saito Y."/>
            <person name="Sakai S."/>
            <person name="Song C."/>
            <person name="Tasumi E."/>
            <person name="Yamanaka Y."/>
            <person name="Yamaguchi T."/>
            <person name="Kamagata Y."/>
            <person name="Tamaki H."/>
            <person name="Takai K."/>
        </authorList>
    </citation>
    <scope>NUCLEOTIDE SEQUENCE [LARGE SCALE GENOMIC DNA]</scope>
    <source>
        <strain evidence="2 3">MK-D1</strain>
    </source>
</reference>
<dbReference type="GeneID" id="41330777"/>
<protein>
    <submittedName>
        <fullName evidence="2">Uncharacterized protein</fullName>
    </submittedName>
</protein>